<evidence type="ECO:0000313" key="1">
    <source>
        <dbReference type="EMBL" id="RXI00151.1"/>
    </source>
</evidence>
<accession>A0A498JXN5</accession>
<evidence type="ECO:0000313" key="2">
    <source>
        <dbReference type="Proteomes" id="UP000290289"/>
    </source>
</evidence>
<organism evidence="1 2">
    <name type="scientific">Malus domestica</name>
    <name type="common">Apple</name>
    <name type="synonym">Pyrus malus</name>
    <dbReference type="NCBI Taxonomy" id="3750"/>
    <lineage>
        <taxon>Eukaryota</taxon>
        <taxon>Viridiplantae</taxon>
        <taxon>Streptophyta</taxon>
        <taxon>Embryophyta</taxon>
        <taxon>Tracheophyta</taxon>
        <taxon>Spermatophyta</taxon>
        <taxon>Magnoliopsida</taxon>
        <taxon>eudicotyledons</taxon>
        <taxon>Gunneridae</taxon>
        <taxon>Pentapetalae</taxon>
        <taxon>rosids</taxon>
        <taxon>fabids</taxon>
        <taxon>Rosales</taxon>
        <taxon>Rosaceae</taxon>
        <taxon>Amygdaloideae</taxon>
        <taxon>Maleae</taxon>
        <taxon>Malus</taxon>
    </lineage>
</organism>
<dbReference type="Gene3D" id="3.30.420.40">
    <property type="match status" value="1"/>
</dbReference>
<dbReference type="STRING" id="3750.A0A498JXN5"/>
<reference evidence="1 2" key="1">
    <citation type="submission" date="2018-10" db="EMBL/GenBank/DDBJ databases">
        <title>A high-quality apple genome assembly.</title>
        <authorList>
            <person name="Hu J."/>
        </authorList>
    </citation>
    <scope>NUCLEOTIDE SEQUENCE [LARGE SCALE GENOMIC DNA]</scope>
    <source>
        <strain evidence="2">cv. HFTH1</strain>
        <tissue evidence="1">Young leaf</tissue>
    </source>
</reference>
<proteinExistence type="predicted"/>
<keyword evidence="2" id="KW-1185">Reference proteome</keyword>
<gene>
    <name evidence="1" type="ORF">DVH24_030641</name>
</gene>
<comment type="caution">
    <text evidence="1">The sequence shown here is derived from an EMBL/GenBank/DDBJ whole genome shotgun (WGS) entry which is preliminary data.</text>
</comment>
<sequence>MLNTRSFHLASYEFYELQLLQYFPSRWKQAQGKTLSAYPYILFPSVILAFYSELKIDPTEYQILLTDPPLNPSKNREKCIMQNLDLKSDGIGVLAGLMTVIKVSVQL</sequence>
<dbReference type="AlphaFoldDB" id="A0A498JXN5"/>
<dbReference type="Proteomes" id="UP000290289">
    <property type="component" value="Chromosome 5"/>
</dbReference>
<protein>
    <submittedName>
        <fullName evidence="1">Uncharacterized protein</fullName>
    </submittedName>
</protein>
<dbReference type="EMBL" id="RDQH01000331">
    <property type="protein sequence ID" value="RXI00151.1"/>
    <property type="molecule type" value="Genomic_DNA"/>
</dbReference>
<name>A0A498JXN5_MALDO</name>